<dbReference type="BioCyc" id="HINF375063:G119K-2315-MONOMER"/>
<evidence type="ECO:0000313" key="1">
    <source>
        <dbReference type="EMBL" id="EDK12750.1"/>
    </source>
</evidence>
<proteinExistence type="predicted"/>
<accession>A4P1F5</accession>
<name>A4P1F5_HAEIF</name>
<gene>
    <name evidence="1" type="ORF">CGSHiR3021_00402</name>
</gene>
<dbReference type="EMBL" id="AAZJ01000031">
    <property type="protein sequence ID" value="EDK12750.1"/>
    <property type="molecule type" value="Genomic_DNA"/>
</dbReference>
<organism evidence="1 2">
    <name type="scientific">Haemophilus influenzae 22.4-21</name>
    <dbReference type="NCBI Taxonomy" id="375063"/>
    <lineage>
        <taxon>Bacteria</taxon>
        <taxon>Pseudomonadati</taxon>
        <taxon>Pseudomonadota</taxon>
        <taxon>Gammaproteobacteria</taxon>
        <taxon>Pasteurellales</taxon>
        <taxon>Pasteurellaceae</taxon>
        <taxon>Haemophilus</taxon>
    </lineage>
</organism>
<reference evidence="1 2" key="1">
    <citation type="journal article" date="2007" name="Genome Biol.">
        <title>Characterization and modeling of the Haemophilus influenzae core and supragenomes based on the complete genomic sequences of Rd and 12 clinical nontypeable strains.</title>
        <authorList>
            <person name="Hogg J.S."/>
            <person name="Hu F.Z."/>
            <person name="Janto B."/>
            <person name="Boissy R."/>
            <person name="Hayes J."/>
            <person name="Keefe R."/>
            <person name="Post J.C."/>
            <person name="Ehrlich G.D."/>
        </authorList>
    </citation>
    <scope>NUCLEOTIDE SEQUENCE [LARGE SCALE GENOMIC DNA]</scope>
    <source>
        <strain evidence="1 2">22.4-21</strain>
    </source>
</reference>
<dbReference type="Proteomes" id="UP000005596">
    <property type="component" value="Unassembled WGS sequence"/>
</dbReference>
<evidence type="ECO:0000313" key="2">
    <source>
        <dbReference type="Proteomes" id="UP000005596"/>
    </source>
</evidence>
<sequence>MTKYIYIALGAVVVVLFGALRYQSGVIEDLEATKAKQAETIIQQSTKNHPIRIGCC</sequence>
<dbReference type="AlphaFoldDB" id="A4P1F5"/>
<protein>
    <submittedName>
        <fullName evidence="1">Uncharacterized protein</fullName>
    </submittedName>
</protein>